<dbReference type="GO" id="GO:0006950">
    <property type="term" value="P:response to stress"/>
    <property type="evidence" value="ECO:0007669"/>
    <property type="project" value="TreeGrafter"/>
</dbReference>
<protein>
    <submittedName>
        <fullName evidence="2">MarR family transcriptional regulator</fullName>
    </submittedName>
</protein>
<dbReference type="PANTHER" id="PTHR33164">
    <property type="entry name" value="TRANSCRIPTIONAL REGULATOR, MARR FAMILY"/>
    <property type="match status" value="1"/>
</dbReference>
<dbReference type="SMART" id="SM00347">
    <property type="entry name" value="HTH_MARR"/>
    <property type="match status" value="1"/>
</dbReference>
<comment type="caution">
    <text evidence="2">The sequence shown here is derived from an EMBL/GenBank/DDBJ whole genome shotgun (WGS) entry which is preliminary data.</text>
</comment>
<dbReference type="EMBL" id="RHGY01000002">
    <property type="protein sequence ID" value="RRG18203.1"/>
    <property type="molecule type" value="Genomic_DNA"/>
</dbReference>
<evidence type="ECO:0000313" key="2">
    <source>
        <dbReference type="EMBL" id="RRG18203.1"/>
    </source>
</evidence>
<dbReference type="PRINTS" id="PR00598">
    <property type="entry name" value="HTHMARR"/>
</dbReference>
<dbReference type="SUPFAM" id="SSF46785">
    <property type="entry name" value="Winged helix' DNA-binding domain"/>
    <property type="match status" value="1"/>
</dbReference>
<feature type="domain" description="HTH marR-type" evidence="1">
    <location>
        <begin position="1"/>
        <end position="132"/>
    </location>
</feature>
<dbReference type="PROSITE" id="PS50995">
    <property type="entry name" value="HTH_MARR_2"/>
    <property type="match status" value="1"/>
</dbReference>
<dbReference type="Proteomes" id="UP000275836">
    <property type="component" value="Unassembled WGS sequence"/>
</dbReference>
<reference evidence="2 3" key="1">
    <citation type="submission" date="2018-10" db="EMBL/GenBank/DDBJ databases">
        <title>Draft genome sequence of Weissella viridescens UCO-SMC3.</title>
        <authorList>
            <person name="Garcia-Cancino A."/>
            <person name="Espinoza-Monje M."/>
            <person name="Albarracin L."/>
            <person name="Garcia-Castillo V."/>
            <person name="Campos-Martin J."/>
            <person name="Nakano Y."/>
            <person name="Guitierrez-Zamorano C."/>
            <person name="Ikeda-Ohtsubo W."/>
            <person name="Morita H."/>
            <person name="Kitazawa H."/>
            <person name="Villena J."/>
        </authorList>
    </citation>
    <scope>NUCLEOTIDE SEQUENCE [LARGE SCALE GENOMIC DNA]</scope>
    <source>
        <strain evidence="2 3">UCO-SMC3</strain>
    </source>
</reference>
<dbReference type="RefSeq" id="WP_124942850.1">
    <property type="nucleotide sequence ID" value="NZ_RHGY01000002.1"/>
</dbReference>
<dbReference type="InterPro" id="IPR000835">
    <property type="entry name" value="HTH_MarR-typ"/>
</dbReference>
<dbReference type="InterPro" id="IPR036388">
    <property type="entry name" value="WH-like_DNA-bd_sf"/>
</dbReference>
<organism evidence="2 3">
    <name type="scientific">Weissella viridescens</name>
    <name type="common">Lactobacillus viridescens</name>
    <dbReference type="NCBI Taxonomy" id="1629"/>
    <lineage>
        <taxon>Bacteria</taxon>
        <taxon>Bacillati</taxon>
        <taxon>Bacillota</taxon>
        <taxon>Bacilli</taxon>
        <taxon>Lactobacillales</taxon>
        <taxon>Lactobacillaceae</taxon>
        <taxon>Weissella</taxon>
    </lineage>
</organism>
<evidence type="ECO:0000259" key="1">
    <source>
        <dbReference type="PROSITE" id="PS50995"/>
    </source>
</evidence>
<dbReference type="GO" id="GO:0003700">
    <property type="term" value="F:DNA-binding transcription factor activity"/>
    <property type="evidence" value="ECO:0007669"/>
    <property type="project" value="InterPro"/>
</dbReference>
<accession>A0A3P2RC73</accession>
<evidence type="ECO:0000313" key="3">
    <source>
        <dbReference type="Proteomes" id="UP000275836"/>
    </source>
</evidence>
<dbReference type="InterPro" id="IPR039422">
    <property type="entry name" value="MarR/SlyA-like"/>
</dbReference>
<dbReference type="InterPro" id="IPR036390">
    <property type="entry name" value="WH_DNA-bd_sf"/>
</dbReference>
<dbReference type="PANTHER" id="PTHR33164:SF43">
    <property type="entry name" value="HTH-TYPE TRANSCRIPTIONAL REPRESSOR YETL"/>
    <property type="match status" value="1"/>
</dbReference>
<dbReference type="AlphaFoldDB" id="A0A3P2RC73"/>
<dbReference type="Gene3D" id="1.10.10.10">
    <property type="entry name" value="Winged helix-like DNA-binding domain superfamily/Winged helix DNA-binding domain"/>
    <property type="match status" value="1"/>
</dbReference>
<sequence length="140" mass="15777">MKTILNALQDANKTYQAELLQLAKTNQVTLAEWHLLDALAQGWDTQDKLAQAMKLDHSTLSRQLKALGNKGLVESEAISRDNRQLKYTLSENGTTVLATLTDQAQAYSKQIFSVWSEDEQQMMKILLNRLENSLAKNEIA</sequence>
<name>A0A3P2RC73_WEIVI</name>
<proteinExistence type="predicted"/>
<gene>
    <name evidence="2" type="ORF">D3P96_02635</name>
</gene>
<dbReference type="OrthoDB" id="2328486at2"/>
<dbReference type="Pfam" id="PF12802">
    <property type="entry name" value="MarR_2"/>
    <property type="match status" value="1"/>
</dbReference>